<dbReference type="NCBIfam" id="NF008864">
    <property type="entry name" value="PRK11895.1"/>
    <property type="match status" value="1"/>
</dbReference>
<dbReference type="FunFam" id="3.30.70.1150:FF:000001">
    <property type="entry name" value="Acetolactate synthase small subunit"/>
    <property type="match status" value="1"/>
</dbReference>
<dbReference type="PROSITE" id="PS51671">
    <property type="entry name" value="ACT"/>
    <property type="match status" value="1"/>
</dbReference>
<dbReference type="InterPro" id="IPR027271">
    <property type="entry name" value="Acetolactate_synth/TF_NikR_C"/>
</dbReference>
<dbReference type="EMBL" id="SLWV01000006">
    <property type="protein sequence ID" value="TCO77495.1"/>
    <property type="molecule type" value="Genomic_DNA"/>
</dbReference>
<comment type="pathway">
    <text evidence="1 8">Amino-acid biosynthesis; L-isoleucine biosynthesis; L-isoleucine from 2-oxobutanoate: step 1/4.</text>
</comment>
<proteinExistence type="inferred from homology"/>
<sequence length="164" mass="18246">MHRHVLSVLVENNSGVLSRIAGLFSRRGYNIDSLSVGETENKEVSRMTITVSGDDYTLEQIKKQLNKLINVIKVIELKPGQSVYRELILLKVHAPLKNRAAIIETINIFRGKIIDVSSETLSVELTGDFGKISAFTELMTPYGIIELVRTGFTGLQRGTTQISE</sequence>
<dbReference type="GO" id="GO:0009097">
    <property type="term" value="P:isoleucine biosynthetic process"/>
    <property type="evidence" value="ECO:0007669"/>
    <property type="project" value="UniProtKB-UniRule"/>
</dbReference>
<dbReference type="InterPro" id="IPR019455">
    <property type="entry name" value="Acetolactate_synth_ssu_C"/>
</dbReference>
<comment type="catalytic activity">
    <reaction evidence="7 8">
        <text>2 pyruvate + H(+) = (2S)-2-acetolactate + CO2</text>
        <dbReference type="Rhea" id="RHEA:25249"/>
        <dbReference type="ChEBI" id="CHEBI:15361"/>
        <dbReference type="ChEBI" id="CHEBI:15378"/>
        <dbReference type="ChEBI" id="CHEBI:16526"/>
        <dbReference type="ChEBI" id="CHEBI:58476"/>
        <dbReference type="EC" id="2.2.1.6"/>
    </reaction>
</comment>
<evidence type="ECO:0000259" key="9">
    <source>
        <dbReference type="PROSITE" id="PS51671"/>
    </source>
</evidence>
<keyword evidence="11" id="KW-1185">Reference proteome</keyword>
<dbReference type="GO" id="GO:1990610">
    <property type="term" value="F:acetolactate synthase regulator activity"/>
    <property type="evidence" value="ECO:0007669"/>
    <property type="project" value="UniProtKB-UniRule"/>
</dbReference>
<evidence type="ECO:0000256" key="6">
    <source>
        <dbReference type="ARBA" id="ARBA00023304"/>
    </source>
</evidence>
<keyword evidence="6 8" id="KW-0100">Branched-chain amino acid biosynthesis</keyword>
<dbReference type="Gene3D" id="3.30.70.1150">
    <property type="entry name" value="ACT-like. Chain A, domain 2"/>
    <property type="match status" value="1"/>
</dbReference>
<dbReference type="Proteomes" id="UP000294919">
    <property type="component" value="Unassembled WGS sequence"/>
</dbReference>
<dbReference type="SUPFAM" id="SSF55021">
    <property type="entry name" value="ACT-like"/>
    <property type="match status" value="2"/>
</dbReference>
<comment type="pathway">
    <text evidence="2 8">Amino-acid biosynthesis; L-valine biosynthesis; L-valine from pyruvate: step 1/4.</text>
</comment>
<comment type="subunit">
    <text evidence="4 8">Dimer of large and small chains.</text>
</comment>
<evidence type="ECO:0000256" key="8">
    <source>
        <dbReference type="RuleBase" id="RU368092"/>
    </source>
</evidence>
<dbReference type="InterPro" id="IPR039557">
    <property type="entry name" value="AHAS_ACT"/>
</dbReference>
<evidence type="ECO:0000256" key="5">
    <source>
        <dbReference type="ARBA" id="ARBA00022605"/>
    </source>
</evidence>
<dbReference type="AlphaFoldDB" id="A0A4R2LDR5"/>
<dbReference type="Pfam" id="PF22629">
    <property type="entry name" value="ACT_AHAS_ss"/>
    <property type="match status" value="1"/>
</dbReference>
<dbReference type="InterPro" id="IPR004789">
    <property type="entry name" value="Acetalactate_synth_ssu"/>
</dbReference>
<comment type="caution">
    <text evidence="10">The sequence shown here is derived from an EMBL/GenBank/DDBJ whole genome shotgun (WGS) entry which is preliminary data.</text>
</comment>
<evidence type="ECO:0000313" key="10">
    <source>
        <dbReference type="EMBL" id="TCO77495.1"/>
    </source>
</evidence>
<comment type="similarity">
    <text evidence="3 8">Belongs to the acetolactate synthase small subunit family.</text>
</comment>
<dbReference type="GO" id="GO:0009099">
    <property type="term" value="P:L-valine biosynthetic process"/>
    <property type="evidence" value="ECO:0007669"/>
    <property type="project" value="UniProtKB-UniRule"/>
</dbReference>
<keyword evidence="5 8" id="KW-0028">Amino-acid biosynthesis</keyword>
<dbReference type="UniPathway" id="UPA00049">
    <property type="reaction ID" value="UER00059"/>
</dbReference>
<evidence type="ECO:0000313" key="11">
    <source>
        <dbReference type="Proteomes" id="UP000294919"/>
    </source>
</evidence>
<organism evidence="10 11">
    <name type="scientific">Marinisporobacter balticus</name>
    <dbReference type="NCBI Taxonomy" id="2018667"/>
    <lineage>
        <taxon>Bacteria</taxon>
        <taxon>Bacillati</taxon>
        <taxon>Bacillota</taxon>
        <taxon>Clostridia</taxon>
        <taxon>Peptostreptococcales</taxon>
        <taxon>Thermotaleaceae</taxon>
        <taxon>Marinisporobacter</taxon>
    </lineage>
</organism>
<dbReference type="FunFam" id="3.30.70.260:FF:000001">
    <property type="entry name" value="Acetolactate synthase, small subunit"/>
    <property type="match status" value="1"/>
</dbReference>
<comment type="function">
    <text evidence="8">Catalyzes the conversion of 2 pyruvate molecules into acetolactate in the first common step of the biosynthetic pathway of the branched-amino acids such as leucine, isoleucine, and valine.</text>
</comment>
<dbReference type="PANTHER" id="PTHR30239">
    <property type="entry name" value="ACETOLACTATE SYNTHASE SMALL SUBUNIT"/>
    <property type="match status" value="1"/>
</dbReference>
<evidence type="ECO:0000256" key="1">
    <source>
        <dbReference type="ARBA" id="ARBA00004974"/>
    </source>
</evidence>
<evidence type="ECO:0000256" key="3">
    <source>
        <dbReference type="ARBA" id="ARBA00006341"/>
    </source>
</evidence>
<evidence type="ECO:0000256" key="7">
    <source>
        <dbReference type="ARBA" id="ARBA00048670"/>
    </source>
</evidence>
<dbReference type="InterPro" id="IPR054480">
    <property type="entry name" value="AHAS_small-like_ACT"/>
</dbReference>
<reference evidence="10 11" key="1">
    <citation type="submission" date="2019-03" db="EMBL/GenBank/DDBJ databases">
        <title>Genomic Encyclopedia of Type Strains, Phase IV (KMG-IV): sequencing the most valuable type-strain genomes for metagenomic binning, comparative biology and taxonomic classification.</title>
        <authorList>
            <person name="Goeker M."/>
        </authorList>
    </citation>
    <scope>NUCLEOTIDE SEQUENCE [LARGE SCALE GENOMIC DNA]</scope>
    <source>
        <strain evidence="10 11">DSM 102940</strain>
    </source>
</reference>
<name>A0A4R2LDR5_9FIRM</name>
<dbReference type="UniPathway" id="UPA00047">
    <property type="reaction ID" value="UER00055"/>
</dbReference>
<dbReference type="GO" id="GO:0005829">
    <property type="term" value="C:cytosol"/>
    <property type="evidence" value="ECO:0007669"/>
    <property type="project" value="TreeGrafter"/>
</dbReference>
<dbReference type="PANTHER" id="PTHR30239:SF0">
    <property type="entry name" value="ACETOLACTATE SYNTHASE SMALL SUBUNIT 1, CHLOROPLASTIC"/>
    <property type="match status" value="1"/>
</dbReference>
<dbReference type="Pfam" id="PF10369">
    <property type="entry name" value="ALS_ss_C"/>
    <property type="match status" value="1"/>
</dbReference>
<dbReference type="Gene3D" id="3.30.70.260">
    <property type="match status" value="1"/>
</dbReference>
<gene>
    <name evidence="10" type="ORF">EV214_106142</name>
</gene>
<protein>
    <recommendedName>
        <fullName evidence="8">Acetolactate synthase small subunit</fullName>
        <shortName evidence="8">AHAS</shortName>
        <shortName evidence="8">ALS</shortName>
        <ecNumber evidence="8">2.2.1.6</ecNumber>
    </recommendedName>
    <alternativeName>
        <fullName evidence="8">Acetohydroxy-acid synthase small subunit</fullName>
    </alternativeName>
</protein>
<accession>A0A4R2LDR5</accession>
<dbReference type="CDD" id="cd04878">
    <property type="entry name" value="ACT_AHAS"/>
    <property type="match status" value="1"/>
</dbReference>
<dbReference type="InterPro" id="IPR045865">
    <property type="entry name" value="ACT-like_dom_sf"/>
</dbReference>
<dbReference type="NCBIfam" id="TIGR00119">
    <property type="entry name" value="acolac_sm"/>
    <property type="match status" value="1"/>
</dbReference>
<dbReference type="GO" id="GO:0003984">
    <property type="term" value="F:acetolactate synthase activity"/>
    <property type="evidence" value="ECO:0007669"/>
    <property type="project" value="UniProtKB-UniRule"/>
</dbReference>
<dbReference type="RefSeq" id="WP_132244065.1">
    <property type="nucleotide sequence ID" value="NZ_SLWV01000006.1"/>
</dbReference>
<dbReference type="EC" id="2.2.1.6" evidence="8"/>
<feature type="domain" description="ACT" evidence="9">
    <location>
        <begin position="5"/>
        <end position="79"/>
    </location>
</feature>
<dbReference type="InterPro" id="IPR002912">
    <property type="entry name" value="ACT_dom"/>
</dbReference>
<keyword evidence="8" id="KW-0808">Transferase</keyword>
<evidence type="ECO:0000256" key="2">
    <source>
        <dbReference type="ARBA" id="ARBA00005025"/>
    </source>
</evidence>
<evidence type="ECO:0000256" key="4">
    <source>
        <dbReference type="ARBA" id="ARBA00011744"/>
    </source>
</evidence>
<dbReference type="OrthoDB" id="9787365at2"/>